<name>A0A645G1R2_9ZZZZ</name>
<proteinExistence type="predicted"/>
<accession>A0A645G1R2</accession>
<gene>
    <name evidence="1" type="ORF">SDC9_167954</name>
</gene>
<dbReference type="EMBL" id="VSSQ01068377">
    <property type="protein sequence ID" value="MPN20575.1"/>
    <property type="molecule type" value="Genomic_DNA"/>
</dbReference>
<comment type="caution">
    <text evidence="1">The sequence shown here is derived from an EMBL/GenBank/DDBJ whole genome shotgun (WGS) entry which is preliminary data.</text>
</comment>
<evidence type="ECO:0000313" key="1">
    <source>
        <dbReference type="EMBL" id="MPN20575.1"/>
    </source>
</evidence>
<dbReference type="AlphaFoldDB" id="A0A645G1R2"/>
<reference evidence="1" key="1">
    <citation type="submission" date="2019-08" db="EMBL/GenBank/DDBJ databases">
        <authorList>
            <person name="Kucharzyk K."/>
            <person name="Murdoch R.W."/>
            <person name="Higgins S."/>
            <person name="Loffler F."/>
        </authorList>
    </citation>
    <scope>NUCLEOTIDE SEQUENCE</scope>
</reference>
<organism evidence="1">
    <name type="scientific">bioreactor metagenome</name>
    <dbReference type="NCBI Taxonomy" id="1076179"/>
    <lineage>
        <taxon>unclassified sequences</taxon>
        <taxon>metagenomes</taxon>
        <taxon>ecological metagenomes</taxon>
    </lineage>
</organism>
<protein>
    <submittedName>
        <fullName evidence="1">Uncharacterized protein</fullName>
    </submittedName>
</protein>
<sequence>MSRPAKGESATFHIDVGPFQIMSGKGDFDRTVGGDAVAGAGPDAGHAAVAEPGAVVDRIGLKLHIGKHNSDPAARTELRREEHFAVTDFAETAQVGGDAQLDHHVRRRLSRTGRAASRFAVLVGNHIADVVDRAPVALVAHGNGFITLVFDRLGQVDYGHRHIQISDAAVAHGRIIAQIGALFDAAQTPAFDPEDHADDRFAFRHDLPGIHLDRRARPTFDVADADGIGAEFQRFFLDVFRRPRRIAQIHTVEIPG</sequence>